<dbReference type="EMBL" id="MU620933">
    <property type="protein sequence ID" value="KAI8578050.1"/>
    <property type="molecule type" value="Genomic_DNA"/>
</dbReference>
<evidence type="ECO:0000313" key="2">
    <source>
        <dbReference type="Proteomes" id="UP001206595"/>
    </source>
</evidence>
<gene>
    <name evidence="1" type="ORF">K450DRAFT_248777</name>
</gene>
<keyword evidence="2" id="KW-1185">Reference proteome</keyword>
<reference evidence="1" key="2">
    <citation type="journal article" date="2022" name="Proc. Natl. Acad. Sci. U.S.A.">
        <title>Diploid-dominant life cycles characterize the early evolution of Fungi.</title>
        <authorList>
            <person name="Amses K.R."/>
            <person name="Simmons D.R."/>
            <person name="Longcore J.E."/>
            <person name="Mondo S.J."/>
            <person name="Seto K."/>
            <person name="Jeronimo G.H."/>
            <person name="Bonds A.E."/>
            <person name="Quandt C.A."/>
            <person name="Davis W.J."/>
            <person name="Chang Y."/>
            <person name="Federici B.A."/>
            <person name="Kuo A."/>
            <person name="LaButti K."/>
            <person name="Pangilinan J."/>
            <person name="Andreopoulos W."/>
            <person name="Tritt A."/>
            <person name="Riley R."/>
            <person name="Hundley H."/>
            <person name="Johnson J."/>
            <person name="Lipzen A."/>
            <person name="Barry K."/>
            <person name="Lang B.F."/>
            <person name="Cuomo C.A."/>
            <person name="Buchler N.E."/>
            <person name="Grigoriev I.V."/>
            <person name="Spatafora J.W."/>
            <person name="Stajich J.E."/>
            <person name="James T.Y."/>
        </authorList>
    </citation>
    <scope>NUCLEOTIDE SEQUENCE</scope>
    <source>
        <strain evidence="1">AG</strain>
    </source>
</reference>
<accession>A0AAD5E9D4</accession>
<sequence>MNIVKVQQFTNIHHFFFLPLPIVIVGSKRHRTCFYTQIHNISCIKMLKGQKDGYRALES</sequence>
<protein>
    <submittedName>
        <fullName evidence="1">Uncharacterized protein</fullName>
    </submittedName>
</protein>
<organism evidence="1 2">
    <name type="scientific">Umbelopsis ramanniana AG</name>
    <dbReference type="NCBI Taxonomy" id="1314678"/>
    <lineage>
        <taxon>Eukaryota</taxon>
        <taxon>Fungi</taxon>
        <taxon>Fungi incertae sedis</taxon>
        <taxon>Mucoromycota</taxon>
        <taxon>Mucoromycotina</taxon>
        <taxon>Umbelopsidomycetes</taxon>
        <taxon>Umbelopsidales</taxon>
        <taxon>Umbelopsidaceae</taxon>
        <taxon>Umbelopsis</taxon>
    </lineage>
</organism>
<comment type="caution">
    <text evidence="1">The sequence shown here is derived from an EMBL/GenBank/DDBJ whole genome shotgun (WGS) entry which is preliminary data.</text>
</comment>
<evidence type="ECO:0000313" key="1">
    <source>
        <dbReference type="EMBL" id="KAI8578050.1"/>
    </source>
</evidence>
<dbReference type="GeneID" id="75915631"/>
<proteinExistence type="predicted"/>
<reference evidence="1" key="1">
    <citation type="submission" date="2021-06" db="EMBL/GenBank/DDBJ databases">
        <authorList>
            <consortium name="DOE Joint Genome Institute"/>
            <person name="Mondo S.J."/>
            <person name="Amses K.R."/>
            <person name="Simmons D.R."/>
            <person name="Longcore J.E."/>
            <person name="Seto K."/>
            <person name="Alves G.H."/>
            <person name="Bonds A.E."/>
            <person name="Quandt C.A."/>
            <person name="Davis W.J."/>
            <person name="Chang Y."/>
            <person name="Letcher P.M."/>
            <person name="Powell M.J."/>
            <person name="Kuo A."/>
            <person name="Labutti K."/>
            <person name="Pangilinan J."/>
            <person name="Andreopoulos W."/>
            <person name="Tritt A."/>
            <person name="Riley R."/>
            <person name="Hundley H."/>
            <person name="Johnson J."/>
            <person name="Lipzen A."/>
            <person name="Barry K."/>
            <person name="Berbee M.L."/>
            <person name="Buchler N.E."/>
            <person name="Grigoriev I.V."/>
            <person name="Spatafora J.W."/>
            <person name="Stajich J.E."/>
            <person name="James T.Y."/>
        </authorList>
    </citation>
    <scope>NUCLEOTIDE SEQUENCE</scope>
    <source>
        <strain evidence="1">AG</strain>
    </source>
</reference>
<dbReference type="Proteomes" id="UP001206595">
    <property type="component" value="Unassembled WGS sequence"/>
</dbReference>
<dbReference type="AlphaFoldDB" id="A0AAD5E9D4"/>
<name>A0AAD5E9D4_UMBRA</name>
<dbReference type="RefSeq" id="XP_051443054.1">
    <property type="nucleotide sequence ID" value="XM_051590287.1"/>
</dbReference>